<evidence type="ECO:0000313" key="2">
    <source>
        <dbReference type="Proteomes" id="UP001597010"/>
    </source>
</evidence>
<keyword evidence="2" id="KW-1185">Reference proteome</keyword>
<organism evidence="1 2">
    <name type="scientific">Mucilaginibacter litoreus</name>
    <dbReference type="NCBI Taxonomy" id="1048221"/>
    <lineage>
        <taxon>Bacteria</taxon>
        <taxon>Pseudomonadati</taxon>
        <taxon>Bacteroidota</taxon>
        <taxon>Sphingobacteriia</taxon>
        <taxon>Sphingobacteriales</taxon>
        <taxon>Sphingobacteriaceae</taxon>
        <taxon>Mucilaginibacter</taxon>
    </lineage>
</organism>
<dbReference type="EMBL" id="JBHTHZ010000014">
    <property type="protein sequence ID" value="MFD0795433.1"/>
    <property type="molecule type" value="Genomic_DNA"/>
</dbReference>
<dbReference type="Pfam" id="PF13557">
    <property type="entry name" value="Phenol_MetA_deg"/>
    <property type="match status" value="1"/>
</dbReference>
<proteinExistence type="predicted"/>
<protein>
    <submittedName>
        <fullName evidence="1">Transporter</fullName>
    </submittedName>
</protein>
<dbReference type="InterPro" id="IPR025737">
    <property type="entry name" value="FApF"/>
</dbReference>
<dbReference type="Proteomes" id="UP001597010">
    <property type="component" value="Unassembled WGS sequence"/>
</dbReference>
<sequence>MHFIVFISAAASAQDPKLPGVNFGLTNLQAGKAKPPGLYYLQHIQMFQPSGNTNSEGKAVSGSPLTSYTLSLQQLMYISRVRVLKSYLGFNLLVPLVRNSSANEFKQSINPNPLGDAALGVFLQWYDQHIGKLPVSFQLGGNLVAPTGSFYHRYDINPGTNRYRFIAHFEFTAEPLDRFAVSVKNNFYFYTRQIDQPDRPGPAYNLNYALELKLSDKITLEAAGYYLAQLGEDSYNGDNRYYQHQIGINDTRENILGIGPGIGIAGAGKSSMEIKCFWESEAKNRPKGFRMTILLGLPL</sequence>
<evidence type="ECO:0000313" key="1">
    <source>
        <dbReference type="EMBL" id="MFD0795433.1"/>
    </source>
</evidence>
<name>A0ABW3AY08_9SPHI</name>
<comment type="caution">
    <text evidence="1">The sequence shown here is derived from an EMBL/GenBank/DDBJ whole genome shotgun (WGS) entry which is preliminary data.</text>
</comment>
<reference evidence="2" key="1">
    <citation type="journal article" date="2019" name="Int. J. Syst. Evol. Microbiol.">
        <title>The Global Catalogue of Microorganisms (GCM) 10K type strain sequencing project: providing services to taxonomists for standard genome sequencing and annotation.</title>
        <authorList>
            <consortium name="The Broad Institute Genomics Platform"/>
            <consortium name="The Broad Institute Genome Sequencing Center for Infectious Disease"/>
            <person name="Wu L."/>
            <person name="Ma J."/>
        </authorList>
    </citation>
    <scope>NUCLEOTIDE SEQUENCE [LARGE SCALE GENOMIC DNA]</scope>
    <source>
        <strain evidence="2">CCUG 61484</strain>
    </source>
</reference>
<dbReference type="RefSeq" id="WP_377117828.1">
    <property type="nucleotide sequence ID" value="NZ_JBHTHZ010000014.1"/>
</dbReference>
<accession>A0ABW3AY08</accession>
<gene>
    <name evidence="1" type="ORF">ACFQZX_17555</name>
</gene>